<evidence type="ECO:0000313" key="3">
    <source>
        <dbReference type="Proteomes" id="UP001519309"/>
    </source>
</evidence>
<sequence length="82" mass="8697">MPPVLTPSSRAAGELTDSQRLFPGDGALDRTSFADALARAGYAGPVSVELFNPELRALPAGEIARLSHHAATRCWTLPEAPR</sequence>
<dbReference type="RefSeq" id="WP_159399997.1">
    <property type="nucleotide sequence ID" value="NZ_CP016279.1"/>
</dbReference>
<keyword evidence="2" id="KW-0413">Isomerase</keyword>
<dbReference type="InterPro" id="IPR036237">
    <property type="entry name" value="Xyl_isomerase-like_sf"/>
</dbReference>
<dbReference type="EMBL" id="JAGGLP010000045">
    <property type="protein sequence ID" value="MBP2056364.1"/>
    <property type="molecule type" value="Genomic_DNA"/>
</dbReference>
<dbReference type="Gene3D" id="3.20.20.150">
    <property type="entry name" value="Divalent-metal-dependent TIM barrel enzymes"/>
    <property type="match status" value="1"/>
</dbReference>
<feature type="region of interest" description="Disordered" evidence="1">
    <location>
        <begin position="1"/>
        <end position="24"/>
    </location>
</feature>
<gene>
    <name evidence="2" type="ORF">J2Z21_009382</name>
</gene>
<name>A0ABS4M9L3_9ACTN</name>
<protein>
    <submittedName>
        <fullName evidence="2">Sugar phosphate isomerase/epimerase</fullName>
    </submittedName>
</protein>
<comment type="caution">
    <text evidence="2">The sequence shown here is derived from an EMBL/GenBank/DDBJ whole genome shotgun (WGS) entry which is preliminary data.</text>
</comment>
<accession>A0ABS4M9L3</accession>
<dbReference type="Proteomes" id="UP001519309">
    <property type="component" value="Unassembled WGS sequence"/>
</dbReference>
<evidence type="ECO:0000256" key="1">
    <source>
        <dbReference type="SAM" id="MobiDB-lite"/>
    </source>
</evidence>
<organism evidence="2 3">
    <name type="scientific">Streptomyces griseochromogenes</name>
    <dbReference type="NCBI Taxonomy" id="68214"/>
    <lineage>
        <taxon>Bacteria</taxon>
        <taxon>Bacillati</taxon>
        <taxon>Actinomycetota</taxon>
        <taxon>Actinomycetes</taxon>
        <taxon>Kitasatosporales</taxon>
        <taxon>Streptomycetaceae</taxon>
        <taxon>Streptomyces</taxon>
    </lineage>
</organism>
<evidence type="ECO:0000313" key="2">
    <source>
        <dbReference type="EMBL" id="MBP2056364.1"/>
    </source>
</evidence>
<keyword evidence="3" id="KW-1185">Reference proteome</keyword>
<proteinExistence type="predicted"/>
<reference evidence="2 3" key="1">
    <citation type="submission" date="2021-03" db="EMBL/GenBank/DDBJ databases">
        <title>Genomic Encyclopedia of Type Strains, Phase IV (KMG-IV): sequencing the most valuable type-strain genomes for metagenomic binning, comparative biology and taxonomic classification.</title>
        <authorList>
            <person name="Goeker M."/>
        </authorList>
    </citation>
    <scope>NUCLEOTIDE SEQUENCE [LARGE SCALE GENOMIC DNA]</scope>
    <source>
        <strain evidence="2 3">DSM 40499</strain>
    </source>
</reference>
<dbReference type="SUPFAM" id="SSF51658">
    <property type="entry name" value="Xylose isomerase-like"/>
    <property type="match status" value="1"/>
</dbReference>
<dbReference type="GO" id="GO:0016853">
    <property type="term" value="F:isomerase activity"/>
    <property type="evidence" value="ECO:0007669"/>
    <property type="project" value="UniProtKB-KW"/>
</dbReference>